<dbReference type="STRING" id="1314773.A0A3N2Q0U2"/>
<dbReference type="GO" id="GO:0008270">
    <property type="term" value="F:zinc ion binding"/>
    <property type="evidence" value="ECO:0007669"/>
    <property type="project" value="InterPro"/>
</dbReference>
<dbReference type="Pfam" id="PF04082">
    <property type="entry name" value="Fungal_trans"/>
    <property type="match status" value="1"/>
</dbReference>
<evidence type="ECO:0000256" key="4">
    <source>
        <dbReference type="SAM" id="MobiDB-lite"/>
    </source>
</evidence>
<organism evidence="7 8">
    <name type="scientific">Sodiomyces alkalinus (strain CBS 110278 / VKM F-3762 / F11)</name>
    <name type="common">Alkaliphilic filamentous fungus</name>
    <dbReference type="NCBI Taxonomy" id="1314773"/>
    <lineage>
        <taxon>Eukaryota</taxon>
        <taxon>Fungi</taxon>
        <taxon>Dikarya</taxon>
        <taxon>Ascomycota</taxon>
        <taxon>Pezizomycotina</taxon>
        <taxon>Sordariomycetes</taxon>
        <taxon>Hypocreomycetidae</taxon>
        <taxon>Glomerellales</taxon>
        <taxon>Plectosphaerellaceae</taxon>
        <taxon>Sodiomyces</taxon>
    </lineage>
</organism>
<feature type="region of interest" description="Disordered" evidence="4">
    <location>
        <begin position="35"/>
        <end position="65"/>
    </location>
</feature>
<name>A0A3N2Q0U2_SODAK</name>
<keyword evidence="5" id="KW-0472">Membrane</keyword>
<dbReference type="SMART" id="SM00906">
    <property type="entry name" value="Fungal_trans"/>
    <property type="match status" value="1"/>
</dbReference>
<dbReference type="GO" id="GO:0006351">
    <property type="term" value="P:DNA-templated transcription"/>
    <property type="evidence" value="ECO:0007669"/>
    <property type="project" value="InterPro"/>
</dbReference>
<dbReference type="PANTHER" id="PTHR47424:SF9">
    <property type="entry name" value="TAH-2"/>
    <property type="match status" value="1"/>
</dbReference>
<keyword evidence="1" id="KW-0805">Transcription regulation</keyword>
<dbReference type="EMBL" id="ML119052">
    <property type="protein sequence ID" value="ROT40377.1"/>
    <property type="molecule type" value="Genomic_DNA"/>
</dbReference>
<evidence type="ECO:0000259" key="6">
    <source>
        <dbReference type="SMART" id="SM00906"/>
    </source>
</evidence>
<keyword evidence="8" id="KW-1185">Reference proteome</keyword>
<feature type="transmembrane region" description="Helical" evidence="5">
    <location>
        <begin position="495"/>
        <end position="516"/>
    </location>
</feature>
<feature type="transmembrane region" description="Helical" evidence="5">
    <location>
        <begin position="243"/>
        <end position="259"/>
    </location>
</feature>
<accession>A0A3N2Q0U2</accession>
<reference evidence="7 8" key="1">
    <citation type="journal article" date="2018" name="Mol. Ecol.">
        <title>The obligate alkalophilic soda-lake fungus Sodiomyces alkalinus has shifted to a protein diet.</title>
        <authorList>
            <person name="Grum-Grzhimaylo A.A."/>
            <person name="Falkoski D.L."/>
            <person name="van den Heuvel J."/>
            <person name="Valero-Jimenez C.A."/>
            <person name="Min B."/>
            <person name="Choi I.G."/>
            <person name="Lipzen A."/>
            <person name="Daum C.G."/>
            <person name="Aanen D.K."/>
            <person name="Tsang A."/>
            <person name="Henrissat B."/>
            <person name="Bilanenko E.N."/>
            <person name="de Vries R.P."/>
            <person name="van Kan J.A.L."/>
            <person name="Grigoriev I.V."/>
            <person name="Debets A.J.M."/>
        </authorList>
    </citation>
    <scope>NUCLEOTIDE SEQUENCE [LARGE SCALE GENOMIC DNA]</scope>
    <source>
        <strain evidence="7 8">F11</strain>
    </source>
</reference>
<dbReference type="Proteomes" id="UP000272025">
    <property type="component" value="Unassembled WGS sequence"/>
</dbReference>
<dbReference type="OrthoDB" id="4064873at2759"/>
<feature type="region of interest" description="Disordered" evidence="4">
    <location>
        <begin position="666"/>
        <end position="704"/>
    </location>
</feature>
<feature type="domain" description="Xylanolytic transcriptional activator regulatory" evidence="6">
    <location>
        <begin position="265"/>
        <end position="339"/>
    </location>
</feature>
<evidence type="ECO:0000313" key="7">
    <source>
        <dbReference type="EMBL" id="ROT40377.1"/>
    </source>
</evidence>
<dbReference type="GO" id="GO:0000978">
    <property type="term" value="F:RNA polymerase II cis-regulatory region sequence-specific DNA binding"/>
    <property type="evidence" value="ECO:0007669"/>
    <property type="project" value="TreeGrafter"/>
</dbReference>
<feature type="transmembrane region" description="Helical" evidence="5">
    <location>
        <begin position="183"/>
        <end position="203"/>
    </location>
</feature>
<dbReference type="PANTHER" id="PTHR47424">
    <property type="entry name" value="REGULATORY PROTEIN GAL4"/>
    <property type="match status" value="1"/>
</dbReference>
<dbReference type="RefSeq" id="XP_028468183.1">
    <property type="nucleotide sequence ID" value="XM_028609649.1"/>
</dbReference>
<evidence type="ECO:0000256" key="3">
    <source>
        <dbReference type="ARBA" id="ARBA00023242"/>
    </source>
</evidence>
<evidence type="ECO:0000256" key="1">
    <source>
        <dbReference type="ARBA" id="ARBA00023015"/>
    </source>
</evidence>
<evidence type="ECO:0000256" key="5">
    <source>
        <dbReference type="SAM" id="Phobius"/>
    </source>
</evidence>
<evidence type="ECO:0000313" key="8">
    <source>
        <dbReference type="Proteomes" id="UP000272025"/>
    </source>
</evidence>
<evidence type="ECO:0000256" key="2">
    <source>
        <dbReference type="ARBA" id="ARBA00023163"/>
    </source>
</evidence>
<dbReference type="InterPro" id="IPR051127">
    <property type="entry name" value="Fungal_SecMet_Regulators"/>
</dbReference>
<dbReference type="GO" id="GO:0005634">
    <property type="term" value="C:nucleus"/>
    <property type="evidence" value="ECO:0007669"/>
    <property type="project" value="TreeGrafter"/>
</dbReference>
<proteinExistence type="predicted"/>
<dbReference type="GeneID" id="39578127"/>
<gene>
    <name evidence="7" type="ORF">SODALDRAFT_321744</name>
</gene>
<dbReference type="GO" id="GO:0000981">
    <property type="term" value="F:DNA-binding transcription factor activity, RNA polymerase II-specific"/>
    <property type="evidence" value="ECO:0007669"/>
    <property type="project" value="TreeGrafter"/>
</dbReference>
<keyword evidence="5" id="KW-0812">Transmembrane</keyword>
<dbReference type="CDD" id="cd12148">
    <property type="entry name" value="fungal_TF_MHR"/>
    <property type="match status" value="1"/>
</dbReference>
<keyword evidence="2" id="KW-0804">Transcription</keyword>
<dbReference type="InterPro" id="IPR007219">
    <property type="entry name" value="XnlR_reg_dom"/>
</dbReference>
<dbReference type="GO" id="GO:0000435">
    <property type="term" value="P:positive regulation of transcription from RNA polymerase II promoter by galactose"/>
    <property type="evidence" value="ECO:0007669"/>
    <property type="project" value="TreeGrafter"/>
</dbReference>
<sequence length="729" mass="79955">MPHVNPVLTKIAGSSRLGPASTFDKPRVGFDTVAKIEPSTRLTPREKELDSFSGGSSSATAPDDETSLLQSTRMLQDPTGRLLYVGDSASLAYLQLIRIIVETRTGPNDFTLDPSRHKIMEVTTSVPPHIKLPHMLPDREAADILVESFFKNTRGLIEVFNRSAFEDSMHACYSDPLNARSSFLCLLYLTFALGMVLGTAPIGSREAAIYERLRTDQYDRAEIFFRNAKLLGDPMSGFEDADFWSIQALTLMAVYMLAVSKRNAAYAYFGMAVRSAYSFGLHRVQENDFIFTSEDVRLRRNLWRSLFVLDRFLAASLGRPVAIDEDECSEDALLVYGKDAQGELVPLANPEGGLDLAVRSCQIMGQILKKIYARRKISIRLAQEIAERCKAWSASLNPQLHGTSVRTTSTDTSAAISALHVNLLHCHSILLMTRPFFICLLSKVHNERSGHTLTVPRWINRMARYCEACLVASCQTIRLVAQAYECKYLPRRNPFVLYFLFAACLIALSNEFVSVYENPLYNDCMGSAIEVVRYCAETDPQANRLLYILHSFQAAVADVRAKHMDPPALPVVMGTQRELRDPVLNLFSSRSVSRKDSLVTVPSHPPPSGVPQLGQLLKNMENQNGSVMPGGGQASLMGVSPVSSGSFRDADGTEGELDFERLWNPGTAGASMPVGSGLTEPSPTGAGCGRDTLPPGLSGHTVSGPPRIATNFASTPPVATLYSPSQLGI</sequence>
<keyword evidence="5" id="KW-1133">Transmembrane helix</keyword>
<dbReference type="AlphaFoldDB" id="A0A3N2Q0U2"/>
<keyword evidence="3" id="KW-0539">Nucleus</keyword>
<protein>
    <recommendedName>
        <fullName evidence="6">Xylanolytic transcriptional activator regulatory domain-containing protein</fullName>
    </recommendedName>
</protein>